<reference evidence="18" key="3">
    <citation type="submission" date="2025-09" db="UniProtKB">
        <authorList>
            <consortium name="Ensembl"/>
        </authorList>
    </citation>
    <scope>IDENTIFICATION</scope>
</reference>
<dbReference type="HOGENOM" id="CLU_015718_1_0_1"/>
<keyword evidence="13" id="KW-0966">Cell projection</keyword>
<dbReference type="GO" id="GO:0005874">
    <property type="term" value="C:microtubule"/>
    <property type="evidence" value="ECO:0007669"/>
    <property type="project" value="UniProtKB-KW"/>
</dbReference>
<dbReference type="OMA" id="CITEGHK"/>
<dbReference type="InterPro" id="IPR036525">
    <property type="entry name" value="Tubulin/FtsZ_GTPase_sf"/>
</dbReference>
<dbReference type="InterPro" id="IPR000217">
    <property type="entry name" value="Tubulin"/>
</dbReference>
<dbReference type="EMBL" id="AFYH01028428">
    <property type="status" value="NOT_ANNOTATED_CDS"/>
    <property type="molecule type" value="Genomic_DNA"/>
</dbReference>
<evidence type="ECO:0000256" key="15">
    <source>
        <dbReference type="ARBA" id="ARBA00046149"/>
    </source>
</evidence>
<dbReference type="InterPro" id="IPR003008">
    <property type="entry name" value="Tubulin_FtsZ_GTPase"/>
</dbReference>
<protein>
    <recommendedName>
        <fullName evidence="5">Tubulin delta chain</fullName>
    </recommendedName>
    <alternativeName>
        <fullName evidence="14">Delta-tubulin</fullName>
    </alternativeName>
</protein>
<dbReference type="Gene3D" id="1.10.287.600">
    <property type="entry name" value="Helix hairpin bin"/>
    <property type="match status" value="1"/>
</dbReference>
<evidence type="ECO:0000256" key="8">
    <source>
        <dbReference type="ARBA" id="ARBA00022741"/>
    </source>
</evidence>
<dbReference type="PRINTS" id="PR01224">
    <property type="entry name" value="DELTATUBULIN"/>
</dbReference>
<dbReference type="PANTHER" id="PTHR11588">
    <property type="entry name" value="TUBULIN"/>
    <property type="match status" value="1"/>
</dbReference>
<dbReference type="InterPro" id="IPR008280">
    <property type="entry name" value="Tub_FtsZ_C"/>
</dbReference>
<comment type="subcellular location">
    <subcellularLocation>
        <location evidence="3">Cell projection</location>
        <location evidence="3">Cilium</location>
    </subcellularLocation>
    <subcellularLocation>
        <location evidence="1">Cytoplasm</location>
        <location evidence="1">Cytoskeleton</location>
        <location evidence="1">Microtubule organizing center</location>
        <location evidence="1">Centrosome</location>
        <location evidence="1">Centriole</location>
    </subcellularLocation>
    <subcellularLocation>
        <location evidence="2">Nucleus</location>
    </subcellularLocation>
</comment>
<evidence type="ECO:0000256" key="2">
    <source>
        <dbReference type="ARBA" id="ARBA00004123"/>
    </source>
</evidence>
<dbReference type="Pfam" id="PF00091">
    <property type="entry name" value="Tubulin"/>
    <property type="match status" value="1"/>
</dbReference>
<evidence type="ECO:0000313" key="19">
    <source>
        <dbReference type="Proteomes" id="UP000008672"/>
    </source>
</evidence>
<dbReference type="GO" id="GO:0030030">
    <property type="term" value="P:cell projection organization"/>
    <property type="evidence" value="ECO:0007669"/>
    <property type="project" value="UniProtKB-KW"/>
</dbReference>
<evidence type="ECO:0000256" key="7">
    <source>
        <dbReference type="ARBA" id="ARBA00022701"/>
    </source>
</evidence>
<dbReference type="AlphaFoldDB" id="H3AP68"/>
<dbReference type="Gene3D" id="3.40.50.1440">
    <property type="entry name" value="Tubulin/FtsZ, GTPase domain"/>
    <property type="match status" value="1"/>
</dbReference>
<keyword evidence="11" id="KW-0206">Cytoskeleton</keyword>
<evidence type="ECO:0000259" key="17">
    <source>
        <dbReference type="SMART" id="SM00864"/>
    </source>
</evidence>
<dbReference type="Ensembl" id="ENSLACT00000011525.1">
    <property type="protein sequence ID" value="ENSLACP00000011439.1"/>
    <property type="gene ID" value="ENSLACG00000010062.1"/>
</dbReference>
<dbReference type="InterPro" id="IPR017975">
    <property type="entry name" value="Tubulin_CS"/>
</dbReference>
<evidence type="ECO:0000313" key="18">
    <source>
        <dbReference type="Ensembl" id="ENSLACP00000011439.1"/>
    </source>
</evidence>
<keyword evidence="7 16" id="KW-0493">Microtubule</keyword>
<dbReference type="STRING" id="7897.ENSLACP00000011439"/>
<dbReference type="EMBL" id="AFYH01028430">
    <property type="status" value="NOT_ANNOTATED_CDS"/>
    <property type="molecule type" value="Genomic_DNA"/>
</dbReference>
<evidence type="ECO:0000256" key="11">
    <source>
        <dbReference type="ARBA" id="ARBA00023212"/>
    </source>
</evidence>
<dbReference type="EMBL" id="AFYH01028429">
    <property type="status" value="NOT_ANNOTATED_CDS"/>
    <property type="molecule type" value="Genomic_DNA"/>
</dbReference>
<evidence type="ECO:0000256" key="5">
    <source>
        <dbReference type="ARBA" id="ARBA00014184"/>
    </source>
</evidence>
<evidence type="ECO:0000256" key="6">
    <source>
        <dbReference type="ARBA" id="ARBA00022490"/>
    </source>
</evidence>
<comment type="function">
    <text evidence="15">Acts as a positive regulator of hedgehog signaling and regulates ciliary function.</text>
</comment>
<accession>H3AP68</accession>
<dbReference type="GO" id="GO:0005200">
    <property type="term" value="F:structural constituent of cytoskeleton"/>
    <property type="evidence" value="ECO:0007669"/>
    <property type="project" value="InterPro"/>
</dbReference>
<dbReference type="InParanoid" id="H3AP68"/>
<evidence type="ECO:0000256" key="3">
    <source>
        <dbReference type="ARBA" id="ARBA00004138"/>
    </source>
</evidence>
<dbReference type="InterPro" id="IPR002967">
    <property type="entry name" value="Delta_tubulin"/>
</dbReference>
<name>H3AP68_LATCH</name>
<comment type="similarity">
    <text evidence="4 16">Belongs to the tubulin family.</text>
</comment>
<dbReference type="SUPFAM" id="SSF52490">
    <property type="entry name" value="Tubulin nucleotide-binding domain-like"/>
    <property type="match status" value="1"/>
</dbReference>
<proteinExistence type="inferred from homology"/>
<evidence type="ECO:0000256" key="12">
    <source>
        <dbReference type="ARBA" id="ARBA00023242"/>
    </source>
</evidence>
<evidence type="ECO:0000256" key="1">
    <source>
        <dbReference type="ARBA" id="ARBA00004114"/>
    </source>
</evidence>
<dbReference type="PRINTS" id="PR01161">
    <property type="entry name" value="TUBULIN"/>
</dbReference>
<dbReference type="GO" id="GO:0005634">
    <property type="term" value="C:nucleus"/>
    <property type="evidence" value="ECO:0007669"/>
    <property type="project" value="UniProtKB-SubCell"/>
</dbReference>
<dbReference type="PROSITE" id="PS00227">
    <property type="entry name" value="TUBULIN"/>
    <property type="match status" value="1"/>
</dbReference>
<dbReference type="Proteomes" id="UP000008672">
    <property type="component" value="Unassembled WGS sequence"/>
</dbReference>
<evidence type="ECO:0000256" key="9">
    <source>
        <dbReference type="ARBA" id="ARBA00022794"/>
    </source>
</evidence>
<reference evidence="19" key="1">
    <citation type="submission" date="2011-08" db="EMBL/GenBank/DDBJ databases">
        <title>The draft genome of Latimeria chalumnae.</title>
        <authorList>
            <person name="Di Palma F."/>
            <person name="Alfoldi J."/>
            <person name="Johnson J."/>
            <person name="Berlin A."/>
            <person name="Gnerre S."/>
            <person name="Jaffe D."/>
            <person name="MacCallum I."/>
            <person name="Young S."/>
            <person name="Walker B.J."/>
            <person name="Lander E."/>
            <person name="Lindblad-Toh K."/>
        </authorList>
    </citation>
    <scope>NUCLEOTIDE SEQUENCE [LARGE SCALE GENOMIC DNA]</scope>
    <source>
        <strain evidence="19">Wild caught</strain>
    </source>
</reference>
<dbReference type="GO" id="GO:0005525">
    <property type="term" value="F:GTP binding"/>
    <property type="evidence" value="ECO:0007669"/>
    <property type="project" value="UniProtKB-UniRule"/>
</dbReference>
<keyword evidence="10 16" id="KW-0342">GTP-binding</keyword>
<evidence type="ECO:0000256" key="4">
    <source>
        <dbReference type="ARBA" id="ARBA00009636"/>
    </source>
</evidence>
<keyword evidence="6" id="KW-0963">Cytoplasm</keyword>
<dbReference type="GeneTree" id="ENSGT00940000166800"/>
<dbReference type="InterPro" id="IPR023123">
    <property type="entry name" value="Tubulin_C"/>
</dbReference>
<reference evidence="18" key="2">
    <citation type="submission" date="2025-08" db="UniProtKB">
        <authorList>
            <consortium name="Ensembl"/>
        </authorList>
    </citation>
    <scope>IDENTIFICATION</scope>
</reference>
<sequence>MCFSSRSFRDTNIILGHGGRGNNWAYGYHGQHSESENSLLKQTMESLRKEVERRDSYSGTVLLHSLSGGTGSGLGARLCETIREEFPLGHILSVTVAPHHMGESPLQHFNSLLCLSWLQRYADGVLLFHNDDVLRRMVAMSGRKTADAMSGHSSQISLSAMNSHIASCLAGLMYPVQTLTTGSGLSIGMEPWELLRSVCPMPSMKFLHVTQRSTSDLMVLLESALGCLMVKDAVQGDSLCINQQGHLHQHYSTAVLAVARGNHDNSFFSSVNSVLMKLKQGYRCVPWNPTPIDYWTELTSMFLSRIKSQSLTLCANHSSVMDYLNRVLERARAMYEAHAYLHWYWKYHCEEEDFRQAFETLGTVLEDYSSAGD</sequence>
<evidence type="ECO:0000256" key="14">
    <source>
        <dbReference type="ARBA" id="ARBA00030594"/>
    </source>
</evidence>
<organism evidence="18 19">
    <name type="scientific">Latimeria chalumnae</name>
    <name type="common">Coelacanth</name>
    <dbReference type="NCBI Taxonomy" id="7897"/>
    <lineage>
        <taxon>Eukaryota</taxon>
        <taxon>Metazoa</taxon>
        <taxon>Chordata</taxon>
        <taxon>Craniata</taxon>
        <taxon>Vertebrata</taxon>
        <taxon>Euteleostomi</taxon>
        <taxon>Coelacanthiformes</taxon>
        <taxon>Coelacanthidae</taxon>
        <taxon>Latimeria</taxon>
    </lineage>
</organism>
<dbReference type="GO" id="GO:0005814">
    <property type="term" value="C:centriole"/>
    <property type="evidence" value="ECO:0007669"/>
    <property type="project" value="UniProtKB-SubCell"/>
</dbReference>
<dbReference type="Bgee" id="ENSLACG00000010062">
    <property type="expression patterns" value="Expressed in pectoral fin"/>
</dbReference>
<dbReference type="eggNOG" id="KOG1374">
    <property type="taxonomic scope" value="Eukaryota"/>
</dbReference>
<dbReference type="GO" id="GO:0005929">
    <property type="term" value="C:cilium"/>
    <property type="evidence" value="ECO:0007669"/>
    <property type="project" value="UniProtKB-SubCell"/>
</dbReference>
<keyword evidence="19" id="KW-1185">Reference proteome</keyword>
<evidence type="ECO:0000256" key="10">
    <source>
        <dbReference type="ARBA" id="ARBA00023134"/>
    </source>
</evidence>
<keyword evidence="12" id="KW-0539">Nucleus</keyword>
<keyword evidence="8 16" id="KW-0547">Nucleotide-binding</keyword>
<dbReference type="GO" id="GO:0007017">
    <property type="term" value="P:microtubule-based process"/>
    <property type="evidence" value="ECO:0007669"/>
    <property type="project" value="InterPro"/>
</dbReference>
<evidence type="ECO:0000256" key="16">
    <source>
        <dbReference type="RuleBase" id="RU000352"/>
    </source>
</evidence>
<dbReference type="SMART" id="SM00864">
    <property type="entry name" value="Tubulin"/>
    <property type="match status" value="1"/>
</dbReference>
<feature type="domain" description="Tubulin/FtsZ GTPase" evidence="17">
    <location>
        <begin position="11"/>
        <end position="180"/>
    </location>
</feature>
<keyword evidence="9" id="KW-0970">Cilium biogenesis/degradation</keyword>
<evidence type="ECO:0000256" key="13">
    <source>
        <dbReference type="ARBA" id="ARBA00023273"/>
    </source>
</evidence>
<dbReference type="SUPFAM" id="SSF55307">
    <property type="entry name" value="Tubulin C-terminal domain-like"/>
    <property type="match status" value="1"/>
</dbReference>